<dbReference type="InterPro" id="IPR038487">
    <property type="entry name" value="Mre11_capping_dom"/>
</dbReference>
<evidence type="ECO:0000259" key="22">
    <source>
        <dbReference type="SMART" id="SM01347"/>
    </source>
</evidence>
<keyword evidence="18" id="KW-0131">Cell cycle</keyword>
<dbReference type="PANTHER" id="PTHR10139:SF1">
    <property type="entry name" value="DOUBLE-STRAND BREAK REPAIR PROTEIN MRE11"/>
    <property type="match status" value="1"/>
</dbReference>
<dbReference type="InterPro" id="IPR004843">
    <property type="entry name" value="Calcineurin-like_PHP"/>
</dbReference>
<evidence type="ECO:0000256" key="21">
    <source>
        <dbReference type="SAM" id="MobiDB-lite"/>
    </source>
</evidence>
<dbReference type="Pfam" id="PF00149">
    <property type="entry name" value="Metallophos"/>
    <property type="match status" value="1"/>
</dbReference>
<dbReference type="GO" id="GO:0030870">
    <property type="term" value="C:Mre11 complex"/>
    <property type="evidence" value="ECO:0007669"/>
    <property type="project" value="InterPro"/>
</dbReference>
<keyword evidence="17 20" id="KW-0469">Meiosis</keyword>
<dbReference type="GO" id="GO:0035861">
    <property type="term" value="C:site of double-strand break"/>
    <property type="evidence" value="ECO:0007669"/>
    <property type="project" value="TreeGrafter"/>
</dbReference>
<dbReference type="SUPFAM" id="SSF48452">
    <property type="entry name" value="TPR-like"/>
    <property type="match status" value="1"/>
</dbReference>
<keyword evidence="14 20" id="KW-0234">DNA repair</keyword>
<proteinExistence type="inferred from homology"/>
<evidence type="ECO:0000256" key="4">
    <source>
        <dbReference type="ARBA" id="ARBA00009028"/>
    </source>
</evidence>
<feature type="compositionally biased region" description="Low complexity" evidence="21">
    <location>
        <begin position="1120"/>
        <end position="1135"/>
    </location>
</feature>
<dbReference type="InterPro" id="IPR007281">
    <property type="entry name" value="Mre11_DNA-bd"/>
</dbReference>
<dbReference type="Pfam" id="PF04049">
    <property type="entry name" value="ANAPC8"/>
    <property type="match status" value="1"/>
</dbReference>
<dbReference type="Gene3D" id="1.25.40.10">
    <property type="entry name" value="Tetratricopeptide repeat domain"/>
    <property type="match status" value="2"/>
</dbReference>
<dbReference type="InterPro" id="IPR029052">
    <property type="entry name" value="Metallo-depent_PP-like"/>
</dbReference>
<evidence type="ECO:0000256" key="13">
    <source>
        <dbReference type="ARBA" id="ARBA00022839"/>
    </source>
</evidence>
<dbReference type="InterPro" id="IPR007192">
    <property type="entry name" value="APC8"/>
</dbReference>
<dbReference type="GO" id="GO:0097552">
    <property type="term" value="P:mitochondrial double-strand break repair via homologous recombination"/>
    <property type="evidence" value="ECO:0007669"/>
    <property type="project" value="TreeGrafter"/>
</dbReference>
<dbReference type="InterPro" id="IPR011990">
    <property type="entry name" value="TPR-like_helical_dom_sf"/>
</dbReference>
<comment type="cofactor">
    <cofactor evidence="1">
        <name>Mn(2+)</name>
        <dbReference type="ChEBI" id="CHEBI:29035"/>
    </cofactor>
</comment>
<evidence type="ECO:0000256" key="2">
    <source>
        <dbReference type="ARBA" id="ARBA00004123"/>
    </source>
</evidence>
<dbReference type="Pfam" id="PF04152">
    <property type="entry name" value="Mre11_DNA_bind"/>
    <property type="match status" value="1"/>
</dbReference>
<evidence type="ECO:0000256" key="1">
    <source>
        <dbReference type="ARBA" id="ARBA00001936"/>
    </source>
</evidence>
<sequence>MEDVKIVADEDLVTMLQQFRHSRDVLFDICLFDSATWLSEHLVAFSEVGETVSKQEIGYCTYNNDFEPNGNQTDIFNLAKIYFINNEFQRAEHLLKGNLDNKSTFLKLFSNYMAGEKKYQDEETLENSSLKISKNENLPYLEEELSKIYDLKKDDMDPFLFYLYAIVSKELLNVELSIKLMFKSLLKFPLNWSGWLELGSLTFKNHPEDSFKLNFRNLENFILDFKNTNINSSDENAFEYILNYYADAEAEFLQIYKHDPYNLDNVDIYSNTLFILEKKLELSILANKCMSIEKYRHETCIVVANYYILNEENVKAIVYLQRALKLNKFCTSAWTIMGHEYINMKNSSAAVESYRSALDIDPTDYRAWKLPRDTRLWKCLAETYEKNDMHEAAIICLKKNLSLSFEISEDTNLKDFLYKKKNFKTLELIFPLAKILDKVSNFKEAKFYFDICLKDVKLLENDFEFKKHIKRIRSSNFVFNISMSSLNNEDDNEISILIATDNHLGYMDKNPIRGNDSIKTFEEILVIAQKKKVDFILLGGDLFHDNKPQRKTLYQTMALFRQYCFGDRACKLDFLSDQSVNFQDKFGVVNYQDPNLNVSMPIFSIHGNHDDPSGVRIQYLLSVSGFVNYFGKVQDVDDITLSPILLKKGTTNLALYGLGNVRDERLNRTFRRRNVKILRPSENQEDWFNIMVLHQNRVAHGPKNYIPENFLDDFLQFVIWGHEHECKIDPSLNPQQGFYVTQPGSSIATSLCEGESQEKYVGLLKIRNTAYKFEKIKLTTVRPFIMSETVLSADLGSENTSEDKVTKYLKKVVIKMIEEAKNRWKSDNPTLQISEFPLPLIRLKVEYGGGFVTTNPQRFGQDFVKQISFYFTEKKLLNRPQAVTNNESPSIPNVQIPAKLDTFRVEDLVEEYLNAQNLKVLPENKLGEAVKIFVEKDDKDAIKEFVKESIEITKNLLSELNLEDTSEDLIKGAELVKKRMVRDFNAKGVPLKVNTKKSKRDAGEVFEEEKANTRKKVAAKPANKAPKTRKRKAIDTEDEEEDEEEEEEEESEEEVEVLPKKRGRGAAKPVAAKKSSTGKGKSKALDSEVEGEENEVDNIVDSDLMETIAAKTKSRSNKVTSTASSRNSSPPSIITQKRTSRKIPFGLATKNNDSKKADGFKQSKICFTKKNTNSDFILDDE</sequence>
<evidence type="ECO:0000256" key="5">
    <source>
        <dbReference type="ARBA" id="ARBA00022454"/>
    </source>
</evidence>
<evidence type="ECO:0000256" key="11">
    <source>
        <dbReference type="ARBA" id="ARBA00022776"/>
    </source>
</evidence>
<evidence type="ECO:0000256" key="3">
    <source>
        <dbReference type="ARBA" id="ARBA00004286"/>
    </source>
</evidence>
<evidence type="ECO:0000313" key="24">
    <source>
        <dbReference type="Proteomes" id="UP001211065"/>
    </source>
</evidence>
<name>A0AAD5U5D1_9FUNG</name>
<evidence type="ECO:0000256" key="16">
    <source>
        <dbReference type="ARBA" id="ARBA00023242"/>
    </source>
</evidence>
<dbReference type="GO" id="GO:0000014">
    <property type="term" value="F:single-stranded DNA endodeoxyribonuclease activity"/>
    <property type="evidence" value="ECO:0007669"/>
    <property type="project" value="TreeGrafter"/>
</dbReference>
<keyword evidence="16 20" id="KW-0539">Nucleus</keyword>
<evidence type="ECO:0000256" key="14">
    <source>
        <dbReference type="ARBA" id="ARBA00023204"/>
    </source>
</evidence>
<dbReference type="SMART" id="SM00028">
    <property type="entry name" value="TPR"/>
    <property type="match status" value="3"/>
</dbReference>
<keyword evidence="15 20" id="KW-0464">Manganese</keyword>
<dbReference type="PROSITE" id="PS50005">
    <property type="entry name" value="TPR"/>
    <property type="match status" value="1"/>
</dbReference>
<dbReference type="SMART" id="SM01347">
    <property type="entry name" value="Mre11_DNA_bind"/>
    <property type="match status" value="1"/>
</dbReference>
<dbReference type="PANTHER" id="PTHR10139">
    <property type="entry name" value="DOUBLE-STRAND BREAK REPAIR PROTEIN MRE11"/>
    <property type="match status" value="1"/>
</dbReference>
<gene>
    <name evidence="23" type="primary">MRE11</name>
    <name evidence="23" type="ORF">HK099_000914</name>
</gene>
<evidence type="ECO:0000256" key="7">
    <source>
        <dbReference type="ARBA" id="ARBA00022722"/>
    </source>
</evidence>
<feature type="repeat" description="TPR" evidence="19">
    <location>
        <begin position="331"/>
        <end position="364"/>
    </location>
</feature>
<evidence type="ECO:0000256" key="17">
    <source>
        <dbReference type="ARBA" id="ARBA00023254"/>
    </source>
</evidence>
<keyword evidence="7 20" id="KW-0540">Nuclease</keyword>
<evidence type="ECO:0000256" key="8">
    <source>
        <dbReference type="ARBA" id="ARBA00022723"/>
    </source>
</evidence>
<dbReference type="GO" id="GO:0006303">
    <property type="term" value="P:double-strand break repair via nonhomologous end joining"/>
    <property type="evidence" value="ECO:0007669"/>
    <property type="project" value="TreeGrafter"/>
</dbReference>
<evidence type="ECO:0000256" key="6">
    <source>
        <dbReference type="ARBA" id="ARBA00022618"/>
    </source>
</evidence>
<dbReference type="Pfam" id="PF13181">
    <property type="entry name" value="TPR_8"/>
    <property type="match status" value="1"/>
</dbReference>
<feature type="compositionally biased region" description="Acidic residues" evidence="21">
    <location>
        <begin position="1036"/>
        <end position="1056"/>
    </location>
</feature>
<dbReference type="NCBIfam" id="TIGR00583">
    <property type="entry name" value="mre11"/>
    <property type="match status" value="1"/>
</dbReference>
<evidence type="ECO:0000256" key="12">
    <source>
        <dbReference type="ARBA" id="ARBA00022801"/>
    </source>
</evidence>
<protein>
    <submittedName>
        <fullName evidence="23">Meiotic recombination</fullName>
    </submittedName>
</protein>
<keyword evidence="19" id="KW-0802">TPR repeat</keyword>
<accession>A0AAD5U5D1</accession>
<reference evidence="23" key="1">
    <citation type="submission" date="2020-05" db="EMBL/GenBank/DDBJ databases">
        <title>Phylogenomic resolution of chytrid fungi.</title>
        <authorList>
            <person name="Stajich J.E."/>
            <person name="Amses K."/>
            <person name="Simmons R."/>
            <person name="Seto K."/>
            <person name="Myers J."/>
            <person name="Bonds A."/>
            <person name="Quandt C.A."/>
            <person name="Barry K."/>
            <person name="Liu P."/>
            <person name="Grigoriev I."/>
            <person name="Longcore J.E."/>
            <person name="James T.Y."/>
        </authorList>
    </citation>
    <scope>NUCLEOTIDE SEQUENCE</scope>
    <source>
        <strain evidence="23">JEL0476</strain>
    </source>
</reference>
<dbReference type="GO" id="GO:0008296">
    <property type="term" value="F:3'-5'-DNA exonuclease activity"/>
    <property type="evidence" value="ECO:0007669"/>
    <property type="project" value="InterPro"/>
</dbReference>
<evidence type="ECO:0000256" key="15">
    <source>
        <dbReference type="ARBA" id="ARBA00023211"/>
    </source>
</evidence>
<dbReference type="InterPro" id="IPR041796">
    <property type="entry name" value="Mre11_N"/>
</dbReference>
<keyword evidence="24" id="KW-1185">Reference proteome</keyword>
<organism evidence="23 24">
    <name type="scientific">Clydaea vesicula</name>
    <dbReference type="NCBI Taxonomy" id="447962"/>
    <lineage>
        <taxon>Eukaryota</taxon>
        <taxon>Fungi</taxon>
        <taxon>Fungi incertae sedis</taxon>
        <taxon>Chytridiomycota</taxon>
        <taxon>Chytridiomycota incertae sedis</taxon>
        <taxon>Chytridiomycetes</taxon>
        <taxon>Lobulomycetales</taxon>
        <taxon>Lobulomycetaceae</taxon>
        <taxon>Clydaea</taxon>
    </lineage>
</organism>
<comment type="similarity">
    <text evidence="4 20">Belongs to the MRE11/RAD32 family.</text>
</comment>
<dbReference type="InterPro" id="IPR019734">
    <property type="entry name" value="TPR_rpt"/>
</dbReference>
<dbReference type="InterPro" id="IPR003701">
    <property type="entry name" value="Mre11"/>
</dbReference>
<keyword evidence="12 20" id="KW-0378">Hydrolase</keyword>
<dbReference type="GO" id="GO:0000723">
    <property type="term" value="P:telomere maintenance"/>
    <property type="evidence" value="ECO:0007669"/>
    <property type="project" value="TreeGrafter"/>
</dbReference>
<keyword evidence="9 20" id="KW-0255">Endonuclease</keyword>
<dbReference type="GO" id="GO:0031573">
    <property type="term" value="P:mitotic intra-S DNA damage checkpoint signaling"/>
    <property type="evidence" value="ECO:0007669"/>
    <property type="project" value="TreeGrafter"/>
</dbReference>
<dbReference type="AlphaFoldDB" id="A0AAD5U5D1"/>
<keyword evidence="10 20" id="KW-0227">DNA damage</keyword>
<dbReference type="SUPFAM" id="SSF56300">
    <property type="entry name" value="Metallo-dependent phosphatases"/>
    <property type="match status" value="1"/>
</dbReference>
<evidence type="ECO:0000256" key="20">
    <source>
        <dbReference type="RuleBase" id="RU003447"/>
    </source>
</evidence>
<feature type="compositionally biased region" description="Basic and acidic residues" evidence="21">
    <location>
        <begin position="1000"/>
        <end position="1012"/>
    </location>
</feature>
<dbReference type="GO" id="GO:0005680">
    <property type="term" value="C:anaphase-promoting complex"/>
    <property type="evidence" value="ECO:0007669"/>
    <property type="project" value="InterPro"/>
</dbReference>
<dbReference type="GO" id="GO:0007095">
    <property type="term" value="P:mitotic G2 DNA damage checkpoint signaling"/>
    <property type="evidence" value="ECO:0007669"/>
    <property type="project" value="TreeGrafter"/>
</dbReference>
<feature type="domain" description="Mre11 DNA-binding" evidence="22">
    <location>
        <begin position="771"/>
        <end position="933"/>
    </location>
</feature>
<evidence type="ECO:0000256" key="18">
    <source>
        <dbReference type="ARBA" id="ARBA00023306"/>
    </source>
</evidence>
<comment type="caution">
    <text evidence="23">The sequence shown here is derived from an EMBL/GenBank/DDBJ whole genome shotgun (WGS) entry which is preliminary data.</text>
</comment>
<keyword evidence="11" id="KW-0498">Mitosis</keyword>
<comment type="subcellular location">
    <subcellularLocation>
        <location evidence="3">Chromosome</location>
    </subcellularLocation>
    <subcellularLocation>
        <location evidence="2">Nucleus</location>
    </subcellularLocation>
</comment>
<dbReference type="EMBL" id="JADGJW010000123">
    <property type="protein sequence ID" value="KAJ3223622.1"/>
    <property type="molecule type" value="Genomic_DNA"/>
</dbReference>
<feature type="compositionally biased region" description="Acidic residues" evidence="21">
    <location>
        <begin position="1087"/>
        <end position="1104"/>
    </location>
</feature>
<dbReference type="Proteomes" id="UP001211065">
    <property type="component" value="Unassembled WGS sequence"/>
</dbReference>
<dbReference type="GO" id="GO:0042138">
    <property type="term" value="P:meiotic DNA double-strand break formation"/>
    <property type="evidence" value="ECO:0007669"/>
    <property type="project" value="TreeGrafter"/>
</dbReference>
<keyword evidence="8" id="KW-0479">Metal-binding</keyword>
<dbReference type="GO" id="GO:0000724">
    <property type="term" value="P:double-strand break repair via homologous recombination"/>
    <property type="evidence" value="ECO:0007669"/>
    <property type="project" value="TreeGrafter"/>
</dbReference>
<evidence type="ECO:0000256" key="9">
    <source>
        <dbReference type="ARBA" id="ARBA00022759"/>
    </source>
</evidence>
<dbReference type="FunFam" id="3.60.21.10:FF:000011">
    <property type="entry name" value="Double-strand break repair protein"/>
    <property type="match status" value="1"/>
</dbReference>
<dbReference type="Gene3D" id="3.30.110.110">
    <property type="entry name" value="Mre11, capping domain"/>
    <property type="match status" value="1"/>
</dbReference>
<evidence type="ECO:0000256" key="19">
    <source>
        <dbReference type="PROSITE-ProRule" id="PRU00339"/>
    </source>
</evidence>
<keyword evidence="13 20" id="KW-0269">Exonuclease</keyword>
<feature type="region of interest" description="Disordered" evidence="21">
    <location>
        <begin position="995"/>
        <end position="1154"/>
    </location>
</feature>
<keyword evidence="5" id="KW-0158">Chromosome</keyword>
<evidence type="ECO:0000313" key="23">
    <source>
        <dbReference type="EMBL" id="KAJ3223622.1"/>
    </source>
</evidence>
<evidence type="ECO:0000256" key="10">
    <source>
        <dbReference type="ARBA" id="ARBA00022763"/>
    </source>
</evidence>
<dbReference type="Gene3D" id="3.60.21.10">
    <property type="match status" value="1"/>
</dbReference>
<dbReference type="GO" id="GO:0051301">
    <property type="term" value="P:cell division"/>
    <property type="evidence" value="ECO:0007669"/>
    <property type="project" value="UniProtKB-KW"/>
</dbReference>
<dbReference type="GO" id="GO:0030145">
    <property type="term" value="F:manganese ion binding"/>
    <property type="evidence" value="ECO:0007669"/>
    <property type="project" value="InterPro"/>
</dbReference>
<dbReference type="CDD" id="cd00840">
    <property type="entry name" value="MPP_Mre11_N"/>
    <property type="match status" value="1"/>
</dbReference>
<keyword evidence="6" id="KW-0132">Cell division</keyword>